<evidence type="ECO:0000259" key="3">
    <source>
        <dbReference type="PROSITE" id="PS50113"/>
    </source>
</evidence>
<dbReference type="Gene3D" id="3.30.450.40">
    <property type="match status" value="1"/>
</dbReference>
<dbReference type="PROSITE" id="PS50887">
    <property type="entry name" value="GGDEF"/>
    <property type="match status" value="1"/>
</dbReference>
<dbReference type="Gene3D" id="3.30.450.20">
    <property type="entry name" value="PAS domain"/>
    <property type="match status" value="1"/>
</dbReference>
<dbReference type="InterPro" id="IPR043128">
    <property type="entry name" value="Rev_trsase/Diguanyl_cyclase"/>
</dbReference>
<comment type="caution">
    <text evidence="6">The sequence shown here is derived from an EMBL/GenBank/DDBJ whole genome shotgun (WGS) entry which is preliminary data.</text>
</comment>
<keyword evidence="1" id="KW-0175">Coiled coil</keyword>
<dbReference type="SUPFAM" id="SSF55785">
    <property type="entry name" value="PYP-like sensor domain (PAS domain)"/>
    <property type="match status" value="1"/>
</dbReference>
<dbReference type="PROSITE" id="PS50112">
    <property type="entry name" value="PAS"/>
    <property type="match status" value="1"/>
</dbReference>
<sequence length="957" mass="111358">MITFRVCPHGTEEGLAKWLKISEKIKQIFKQEVDFKPYKNFYEEEALISVDNKPDMYYANFDVALILLQKNYKLIGRFKGHYDKFLLVSLNNQKDFQNIAIVDKLSSYCILNKTGLYNKEVILYESFDEIINSLLNEKVDAGVIFKEYYDELGQEIKDKLKIIEEINLDASHYFLVSEEFYEKNSNDIITFIQELDLEEISQDEINKLKEYHELGKIVRNLIIQRILIESLKDINQLIISAETEEELFQRICEILVEKNRFKFVWIGKREGDFIKPVCKYGEDDGYVDNLVVSVREDLPEGRGPTGRAYRENRIIINENTLTSEYITPWKNELLKRDIYSSISIPVEKNGEVYSVINIYSTKPFIFNKEFLTLFEEIKQDVSFALNKVEKDKENILLRKAVDNSRMWLLITDSNGTIEYVNQYVIDLTGYAKEEIIGKNPRIFKSGVQDIKLYKELWDTILSGEPFSSVFVNKTKDGRLIYIDQTIYPIKLKDGTLKFISVGKDITQEKVLSEEIEKYKYYDSLTWLPNFISFKIQVSEMIINKLYKKFGLILIDIYNMSVINSSYGLETGNEILKEVAKNLKKEFPDGYVARIGSDKFAILITNIKNESVLIYKIRDALDKDLNTSKGKIHISYNASIVLYNEDGQTFEELYNNAVLTLNTAKKEGENVIKFYESQLNKKLEEYLEAEKIVEKAFDKKLFKFYFQPYFKSEDFSIAGFESLIRIVDENGTVYPPIKFIDYLENSKYITKFEEWALEEVSQKIKKFNSLNDKKDITISLNISPKGLLGYSLNLTSDEISDKSFIERLKSLSIETQNNLVIEITERNVIKDIEKSKKIFKDIKDLNPNIKISIDDFGTGYSSLTYLRDLAIDILKIDMSFVRNIARSRQDLSLVKFIIGLAKDFGLKTIAEGVETEEQVKLLSLLGADYLQGFYFSKPMPEEEAIKLIMENIQVNEKR</sequence>
<name>C4FJN1_9AQUI</name>
<organism evidence="6 7">
    <name type="scientific">Sulfurihydrogenibium yellowstonense SS-5</name>
    <dbReference type="NCBI Taxonomy" id="432331"/>
    <lineage>
        <taxon>Bacteria</taxon>
        <taxon>Pseudomonadati</taxon>
        <taxon>Aquificota</taxon>
        <taxon>Aquificia</taxon>
        <taxon>Aquificales</taxon>
        <taxon>Hydrogenothermaceae</taxon>
        <taxon>Sulfurihydrogenibium</taxon>
    </lineage>
</organism>
<dbReference type="InterPro" id="IPR003018">
    <property type="entry name" value="GAF"/>
</dbReference>
<evidence type="ECO:0000313" key="7">
    <source>
        <dbReference type="Proteomes" id="UP000005540"/>
    </source>
</evidence>
<dbReference type="InterPro" id="IPR050706">
    <property type="entry name" value="Cyclic-di-GMP_PDE-like"/>
</dbReference>
<dbReference type="CDD" id="cd01949">
    <property type="entry name" value="GGDEF"/>
    <property type="match status" value="1"/>
</dbReference>
<dbReference type="SUPFAM" id="SSF55781">
    <property type="entry name" value="GAF domain-like"/>
    <property type="match status" value="1"/>
</dbReference>
<feature type="domain" description="EAL" evidence="4">
    <location>
        <begin position="685"/>
        <end position="951"/>
    </location>
</feature>
<dbReference type="InterPro" id="IPR000160">
    <property type="entry name" value="GGDEF_dom"/>
</dbReference>
<dbReference type="RefSeq" id="WP_007546598.1">
    <property type="nucleotide sequence ID" value="NZ_ABZS01000060.1"/>
</dbReference>
<keyword evidence="7" id="KW-1185">Reference proteome</keyword>
<accession>C4FJN1</accession>
<dbReference type="EMBL" id="ABZS01000060">
    <property type="protein sequence ID" value="EEP60723.1"/>
    <property type="molecule type" value="Genomic_DNA"/>
</dbReference>
<evidence type="ECO:0000313" key="6">
    <source>
        <dbReference type="EMBL" id="EEP60723.1"/>
    </source>
</evidence>
<dbReference type="Pfam" id="PF00990">
    <property type="entry name" value="GGDEF"/>
    <property type="match status" value="1"/>
</dbReference>
<dbReference type="Pfam" id="PF00563">
    <property type="entry name" value="EAL"/>
    <property type="match status" value="1"/>
</dbReference>
<dbReference type="Pfam" id="PF13185">
    <property type="entry name" value="GAF_2"/>
    <property type="match status" value="1"/>
</dbReference>
<evidence type="ECO:0000256" key="1">
    <source>
        <dbReference type="SAM" id="Coils"/>
    </source>
</evidence>
<dbReference type="OrthoDB" id="9762141at2"/>
<dbReference type="PANTHER" id="PTHR33121:SF71">
    <property type="entry name" value="OXYGEN SENSOR PROTEIN DOSP"/>
    <property type="match status" value="1"/>
</dbReference>
<feature type="domain" description="PAS" evidence="2">
    <location>
        <begin position="393"/>
        <end position="439"/>
    </location>
</feature>
<dbReference type="Gene3D" id="3.30.70.270">
    <property type="match status" value="1"/>
</dbReference>
<feature type="coiled-coil region" evidence="1">
    <location>
        <begin position="664"/>
        <end position="691"/>
    </location>
</feature>
<reference evidence="6 7" key="1">
    <citation type="submission" date="2009-04" db="EMBL/GenBank/DDBJ databases">
        <authorList>
            <person name="Reysenbach A.-L."/>
            <person name="Heidelberg J.F."/>
            <person name="Nelson W.C."/>
        </authorList>
    </citation>
    <scope>NUCLEOTIDE SEQUENCE [LARGE SCALE GENOMIC DNA]</scope>
    <source>
        <strain evidence="6 7">SS-5</strain>
    </source>
</reference>
<gene>
    <name evidence="6" type="ORF">SULYE_0780</name>
</gene>
<protein>
    <submittedName>
        <fullName evidence="6">PAS fold family protein</fullName>
    </submittedName>
</protein>
<dbReference type="InterPro" id="IPR035919">
    <property type="entry name" value="EAL_sf"/>
</dbReference>
<dbReference type="InterPro" id="IPR001633">
    <property type="entry name" value="EAL_dom"/>
</dbReference>
<dbReference type="CDD" id="cd00130">
    <property type="entry name" value="PAS"/>
    <property type="match status" value="1"/>
</dbReference>
<dbReference type="SMART" id="SM00091">
    <property type="entry name" value="PAS"/>
    <property type="match status" value="1"/>
</dbReference>
<dbReference type="SMART" id="SM00052">
    <property type="entry name" value="EAL"/>
    <property type="match status" value="1"/>
</dbReference>
<dbReference type="Gene3D" id="3.20.20.450">
    <property type="entry name" value="EAL domain"/>
    <property type="match status" value="1"/>
</dbReference>
<evidence type="ECO:0000259" key="4">
    <source>
        <dbReference type="PROSITE" id="PS50883"/>
    </source>
</evidence>
<feature type="domain" description="PAC" evidence="3">
    <location>
        <begin position="464"/>
        <end position="517"/>
    </location>
</feature>
<dbReference type="Pfam" id="PF13426">
    <property type="entry name" value="PAS_9"/>
    <property type="match status" value="1"/>
</dbReference>
<dbReference type="GO" id="GO:0071111">
    <property type="term" value="F:cyclic-guanylate-specific phosphodiesterase activity"/>
    <property type="evidence" value="ECO:0007669"/>
    <property type="project" value="InterPro"/>
</dbReference>
<dbReference type="SMART" id="SM00267">
    <property type="entry name" value="GGDEF"/>
    <property type="match status" value="1"/>
</dbReference>
<dbReference type="SUPFAM" id="SSF141868">
    <property type="entry name" value="EAL domain-like"/>
    <property type="match status" value="1"/>
</dbReference>
<dbReference type="InterPro" id="IPR000700">
    <property type="entry name" value="PAS-assoc_C"/>
</dbReference>
<dbReference type="CDD" id="cd01948">
    <property type="entry name" value="EAL"/>
    <property type="match status" value="1"/>
</dbReference>
<evidence type="ECO:0000259" key="2">
    <source>
        <dbReference type="PROSITE" id="PS50112"/>
    </source>
</evidence>
<dbReference type="PROSITE" id="PS50883">
    <property type="entry name" value="EAL"/>
    <property type="match status" value="1"/>
</dbReference>
<dbReference type="PANTHER" id="PTHR33121">
    <property type="entry name" value="CYCLIC DI-GMP PHOSPHODIESTERASE PDEF"/>
    <property type="match status" value="1"/>
</dbReference>
<evidence type="ECO:0000259" key="5">
    <source>
        <dbReference type="PROSITE" id="PS50887"/>
    </source>
</evidence>
<dbReference type="InterPro" id="IPR000014">
    <property type="entry name" value="PAS"/>
</dbReference>
<dbReference type="InterPro" id="IPR029787">
    <property type="entry name" value="Nucleotide_cyclase"/>
</dbReference>
<dbReference type="InterPro" id="IPR035965">
    <property type="entry name" value="PAS-like_dom_sf"/>
</dbReference>
<dbReference type="AlphaFoldDB" id="C4FJN1"/>
<dbReference type="PROSITE" id="PS50113">
    <property type="entry name" value="PAC"/>
    <property type="match status" value="1"/>
</dbReference>
<feature type="domain" description="GGDEF" evidence="5">
    <location>
        <begin position="547"/>
        <end position="676"/>
    </location>
</feature>
<dbReference type="NCBIfam" id="TIGR00229">
    <property type="entry name" value="sensory_box"/>
    <property type="match status" value="1"/>
</dbReference>
<proteinExistence type="predicted"/>
<dbReference type="NCBIfam" id="TIGR00254">
    <property type="entry name" value="GGDEF"/>
    <property type="match status" value="1"/>
</dbReference>
<dbReference type="SUPFAM" id="SSF55073">
    <property type="entry name" value="Nucleotide cyclase"/>
    <property type="match status" value="1"/>
</dbReference>
<dbReference type="InterPro" id="IPR029016">
    <property type="entry name" value="GAF-like_dom_sf"/>
</dbReference>
<dbReference type="Proteomes" id="UP000005540">
    <property type="component" value="Unassembled WGS sequence"/>
</dbReference>